<reference evidence="1" key="1">
    <citation type="submission" date="2021-05" db="EMBL/GenBank/DDBJ databases">
        <authorList>
            <person name="Pan Q."/>
            <person name="Jouanno E."/>
            <person name="Zahm M."/>
            <person name="Klopp C."/>
            <person name="Cabau C."/>
            <person name="Louis A."/>
            <person name="Berthelot C."/>
            <person name="Parey E."/>
            <person name="Roest Crollius H."/>
            <person name="Montfort J."/>
            <person name="Robinson-Rechavi M."/>
            <person name="Bouchez O."/>
            <person name="Lampietro C."/>
            <person name="Lopez Roques C."/>
            <person name="Donnadieu C."/>
            <person name="Postlethwait J."/>
            <person name="Bobe J."/>
            <person name="Dillon D."/>
            <person name="Chandos A."/>
            <person name="von Hippel F."/>
            <person name="Guiguen Y."/>
        </authorList>
    </citation>
    <scope>NUCLEOTIDE SEQUENCE</scope>
    <source>
        <strain evidence="1">YG-Jan2019</strain>
    </source>
</reference>
<accession>A0ACC2HGJ9</accession>
<proteinExistence type="predicted"/>
<dbReference type="EMBL" id="CM055729">
    <property type="protein sequence ID" value="KAJ8015114.1"/>
    <property type="molecule type" value="Genomic_DNA"/>
</dbReference>
<evidence type="ECO:0000313" key="1">
    <source>
        <dbReference type="EMBL" id="KAJ8015114.1"/>
    </source>
</evidence>
<name>A0ACC2HGJ9_DALPE</name>
<dbReference type="Proteomes" id="UP001157502">
    <property type="component" value="Chromosome 2"/>
</dbReference>
<protein>
    <submittedName>
        <fullName evidence="1">Uncharacterized protein</fullName>
    </submittedName>
</protein>
<evidence type="ECO:0000313" key="2">
    <source>
        <dbReference type="Proteomes" id="UP001157502"/>
    </source>
</evidence>
<keyword evidence="2" id="KW-1185">Reference proteome</keyword>
<sequence length="126" mass="13277">MWAGSSPSLSPWVTSNSCRSTTGHGHIHTGLCGMATVGLNSIPQRPNCLAQESPTHPKLTVWPCPCSQQTCRTFLAGFSELWTLTKAMTNIAAFSPSVTACTSPLTNTGTSPPASSPLFNPRSLTT</sequence>
<organism evidence="1 2">
    <name type="scientific">Dallia pectoralis</name>
    <name type="common">Alaska blackfish</name>
    <dbReference type="NCBI Taxonomy" id="75939"/>
    <lineage>
        <taxon>Eukaryota</taxon>
        <taxon>Metazoa</taxon>
        <taxon>Chordata</taxon>
        <taxon>Craniata</taxon>
        <taxon>Vertebrata</taxon>
        <taxon>Euteleostomi</taxon>
        <taxon>Actinopterygii</taxon>
        <taxon>Neopterygii</taxon>
        <taxon>Teleostei</taxon>
        <taxon>Protacanthopterygii</taxon>
        <taxon>Esociformes</taxon>
        <taxon>Umbridae</taxon>
        <taxon>Dallia</taxon>
    </lineage>
</organism>
<comment type="caution">
    <text evidence="1">The sequence shown here is derived from an EMBL/GenBank/DDBJ whole genome shotgun (WGS) entry which is preliminary data.</text>
</comment>
<gene>
    <name evidence="1" type="ORF">DPEC_G00022790</name>
</gene>